<keyword evidence="10 12" id="KW-1133">Transmembrane helix</keyword>
<name>A0ABS6VM49_9GAMM</name>
<comment type="function">
    <text evidence="1 12">Required for the export of heme to the periplasm for the biogenesis of c-type cytochromes.</text>
</comment>
<sequence>MYFNSVSELFSMSGHGSYVWFSYGVSALVLATLVIIARRRRAAAEQHIRALVRRKDATTSN</sequence>
<keyword evidence="14" id="KW-1185">Reference proteome</keyword>
<evidence type="ECO:0000256" key="4">
    <source>
        <dbReference type="ARBA" id="ARBA00016461"/>
    </source>
</evidence>
<evidence type="ECO:0000256" key="7">
    <source>
        <dbReference type="ARBA" id="ARBA00022519"/>
    </source>
</evidence>
<evidence type="ECO:0000256" key="5">
    <source>
        <dbReference type="ARBA" id="ARBA00022448"/>
    </source>
</evidence>
<keyword evidence="9 12" id="KW-0201">Cytochrome c-type biogenesis</keyword>
<evidence type="ECO:0000256" key="9">
    <source>
        <dbReference type="ARBA" id="ARBA00022748"/>
    </source>
</evidence>
<evidence type="ECO:0000256" key="6">
    <source>
        <dbReference type="ARBA" id="ARBA00022475"/>
    </source>
</evidence>
<dbReference type="PANTHER" id="PTHR37531">
    <property type="entry name" value="HEME EXPORTER PROTEIN D"/>
    <property type="match status" value="1"/>
</dbReference>
<dbReference type="EMBL" id="JAHWDQ010000001">
    <property type="protein sequence ID" value="MBW2939366.1"/>
    <property type="molecule type" value="Genomic_DNA"/>
</dbReference>
<evidence type="ECO:0000256" key="8">
    <source>
        <dbReference type="ARBA" id="ARBA00022692"/>
    </source>
</evidence>
<dbReference type="Pfam" id="PF04995">
    <property type="entry name" value="CcmD"/>
    <property type="match status" value="1"/>
</dbReference>
<evidence type="ECO:0000256" key="11">
    <source>
        <dbReference type="ARBA" id="ARBA00023136"/>
    </source>
</evidence>
<gene>
    <name evidence="13" type="primary">ccmD</name>
    <name evidence="13" type="ORF">KXJ70_01160</name>
</gene>
<evidence type="ECO:0000256" key="3">
    <source>
        <dbReference type="ARBA" id="ARBA00008741"/>
    </source>
</evidence>
<comment type="caution">
    <text evidence="13">The sequence shown here is derived from an EMBL/GenBank/DDBJ whole genome shotgun (WGS) entry which is preliminary data.</text>
</comment>
<evidence type="ECO:0000313" key="13">
    <source>
        <dbReference type="EMBL" id="MBW2939366.1"/>
    </source>
</evidence>
<evidence type="ECO:0000256" key="1">
    <source>
        <dbReference type="ARBA" id="ARBA00002442"/>
    </source>
</evidence>
<proteinExistence type="inferred from homology"/>
<keyword evidence="7 12" id="KW-0997">Cell inner membrane</keyword>
<keyword evidence="5 12" id="KW-0813">Transport</keyword>
<dbReference type="InterPro" id="IPR007078">
    <property type="entry name" value="Haem_export_protD_CcmD"/>
</dbReference>
<protein>
    <recommendedName>
        <fullName evidence="4 12">Heme exporter protein D</fullName>
    </recommendedName>
</protein>
<dbReference type="RefSeq" id="WP_219041629.1">
    <property type="nucleotide sequence ID" value="NZ_JAHWDQ010000001.1"/>
</dbReference>
<evidence type="ECO:0000256" key="12">
    <source>
        <dbReference type="RuleBase" id="RU363101"/>
    </source>
</evidence>
<keyword evidence="8 12" id="KW-0812">Transmembrane</keyword>
<comment type="similarity">
    <text evidence="3 12">Belongs to the CcmD/CycX/HelD family.</text>
</comment>
<accession>A0ABS6VM49</accession>
<evidence type="ECO:0000256" key="10">
    <source>
        <dbReference type="ARBA" id="ARBA00022989"/>
    </source>
</evidence>
<evidence type="ECO:0000313" key="14">
    <source>
        <dbReference type="Proteomes" id="UP001166291"/>
    </source>
</evidence>
<dbReference type="NCBIfam" id="TIGR03141">
    <property type="entry name" value="cytochro_ccmD"/>
    <property type="match status" value="1"/>
</dbReference>
<reference evidence="13" key="1">
    <citation type="submission" date="2021-07" db="EMBL/GenBank/DDBJ databases">
        <title>Zhongshania sp. CAU 1632 isolated from seawater.</title>
        <authorList>
            <person name="Kim W."/>
        </authorList>
    </citation>
    <scope>NUCLEOTIDE SEQUENCE</scope>
    <source>
        <strain evidence="13">CAU 1632</strain>
    </source>
</reference>
<dbReference type="PANTHER" id="PTHR37531:SF1">
    <property type="entry name" value="HEME EXPORTER PROTEIN D"/>
    <property type="match status" value="1"/>
</dbReference>
<dbReference type="Proteomes" id="UP001166291">
    <property type="component" value="Unassembled WGS sequence"/>
</dbReference>
<keyword evidence="11 12" id="KW-0472">Membrane</keyword>
<evidence type="ECO:0000256" key="2">
    <source>
        <dbReference type="ARBA" id="ARBA00004377"/>
    </source>
</evidence>
<keyword evidence="6 12" id="KW-1003">Cell membrane</keyword>
<comment type="subcellular location">
    <subcellularLocation>
        <location evidence="2 12">Cell inner membrane</location>
        <topology evidence="2 12">Single-pass membrane protein</topology>
    </subcellularLocation>
</comment>
<organism evidence="13 14">
    <name type="scientific">Zhongshania aquimaris</name>
    <dbReference type="NCBI Taxonomy" id="2857107"/>
    <lineage>
        <taxon>Bacteria</taxon>
        <taxon>Pseudomonadati</taxon>
        <taxon>Pseudomonadota</taxon>
        <taxon>Gammaproteobacteria</taxon>
        <taxon>Cellvibrionales</taxon>
        <taxon>Spongiibacteraceae</taxon>
        <taxon>Zhongshania</taxon>
    </lineage>
</organism>
<dbReference type="InterPro" id="IPR052075">
    <property type="entry name" value="Heme_exporter_D"/>
</dbReference>
<feature type="transmembrane region" description="Helical" evidence="12">
    <location>
        <begin position="20"/>
        <end position="37"/>
    </location>
</feature>